<feature type="region of interest" description="Disordered" evidence="3">
    <location>
        <begin position="174"/>
        <end position="223"/>
    </location>
</feature>
<name>A0A4Y8X1U9_9MICC</name>
<protein>
    <submittedName>
        <fullName evidence="5">Peptidoglycan/xylan/chitin deacetylase (PgdA/CDA1 family)</fullName>
    </submittedName>
</protein>
<dbReference type="PANTHER" id="PTHR10587">
    <property type="entry name" value="GLYCOSYL TRANSFERASE-RELATED"/>
    <property type="match status" value="1"/>
</dbReference>
<sequence>MTPSSRLRVPLGLVALALVLTACGGADPEESPTTPPAPATTAAASAAATPASSAGTAASAPAAPESDAASAPSVSAAPAEAAEAGETPAGGSPTADTPATAAAAAAGEADTSGPAASTRAAAPSRPTRPAPVAAKAPASADLGGPKAGVAPADTPVVVASAAPPVVEKVSAADVAPKAPAAPKPAPSASATEASARPSSSAAASSPAPAPASPTAPATHADPVAEPDVDCRVTRCIALTFDDGPGRHTGRLLDLLSAEEVPATFYVIGRSAELNPALIARMAAEGHQVGGHTWSHPNLTTLTPEAVAEELRSTAAAIRAGVAEPSTVRAPYGALNEAVLAAFGTVPGSGSVTWTVDTRDWEHRDPASTLTAVRAEAAPGGIVLMHDIHSTSVDAVPAVIDHLRAQGYTLVTVDTLTGGVPSGSTVRGGLHP</sequence>
<feature type="compositionally biased region" description="Low complexity" evidence="3">
    <location>
        <begin position="186"/>
        <end position="206"/>
    </location>
</feature>
<dbReference type="RefSeq" id="WP_135029852.1">
    <property type="nucleotide sequence ID" value="NZ_BMLA01000003.1"/>
</dbReference>
<feature type="region of interest" description="Disordered" evidence="3">
    <location>
        <begin position="24"/>
        <end position="151"/>
    </location>
</feature>
<dbReference type="PROSITE" id="PS51677">
    <property type="entry name" value="NODB"/>
    <property type="match status" value="1"/>
</dbReference>
<comment type="caution">
    <text evidence="5">The sequence shown here is derived from an EMBL/GenBank/DDBJ whole genome shotgun (WGS) entry which is preliminary data.</text>
</comment>
<evidence type="ECO:0000313" key="5">
    <source>
        <dbReference type="EMBL" id="MBB4881992.1"/>
    </source>
</evidence>
<reference evidence="5 6" key="1">
    <citation type="submission" date="2020-08" db="EMBL/GenBank/DDBJ databases">
        <title>Sequencing the genomes of 1000 actinobacteria strains.</title>
        <authorList>
            <person name="Klenk H.-P."/>
        </authorList>
    </citation>
    <scope>NUCLEOTIDE SEQUENCE [LARGE SCALE GENOMIC DNA]</scope>
    <source>
        <strain evidence="5 6">DSM 19079</strain>
    </source>
</reference>
<dbReference type="Proteomes" id="UP000560081">
    <property type="component" value="Unassembled WGS sequence"/>
</dbReference>
<dbReference type="AlphaFoldDB" id="A0A4Y8X1U9"/>
<dbReference type="GO" id="GO:0005975">
    <property type="term" value="P:carbohydrate metabolic process"/>
    <property type="evidence" value="ECO:0007669"/>
    <property type="project" value="InterPro"/>
</dbReference>
<dbReference type="PANTHER" id="PTHR10587:SF133">
    <property type="entry name" value="CHITIN DEACETYLASE 1-RELATED"/>
    <property type="match status" value="1"/>
</dbReference>
<dbReference type="EMBL" id="JACHMC010000001">
    <property type="protein sequence ID" value="MBB4881992.1"/>
    <property type="molecule type" value="Genomic_DNA"/>
</dbReference>
<dbReference type="CDD" id="cd10917">
    <property type="entry name" value="CE4_NodB_like_6s_7s"/>
    <property type="match status" value="1"/>
</dbReference>
<dbReference type="InterPro" id="IPR002509">
    <property type="entry name" value="NODB_dom"/>
</dbReference>
<gene>
    <name evidence="5" type="ORF">BJ976_000343</name>
</gene>
<dbReference type="Pfam" id="PF01522">
    <property type="entry name" value="Polysacc_deac_1"/>
    <property type="match status" value="1"/>
</dbReference>
<dbReference type="GO" id="GO:0016810">
    <property type="term" value="F:hydrolase activity, acting on carbon-nitrogen (but not peptide) bonds"/>
    <property type="evidence" value="ECO:0007669"/>
    <property type="project" value="InterPro"/>
</dbReference>
<evidence type="ECO:0000256" key="3">
    <source>
        <dbReference type="SAM" id="MobiDB-lite"/>
    </source>
</evidence>
<accession>A0A4Y8X1U9</accession>
<feature type="compositionally biased region" description="Low complexity" evidence="3">
    <location>
        <begin position="39"/>
        <end position="140"/>
    </location>
</feature>
<evidence type="ECO:0000256" key="2">
    <source>
        <dbReference type="ARBA" id="ARBA00022801"/>
    </source>
</evidence>
<keyword evidence="2" id="KW-0378">Hydrolase</keyword>
<evidence type="ECO:0000313" key="6">
    <source>
        <dbReference type="Proteomes" id="UP000560081"/>
    </source>
</evidence>
<keyword evidence="4" id="KW-0732">Signal</keyword>
<dbReference type="OrthoDB" id="9763050at2"/>
<dbReference type="InterPro" id="IPR050248">
    <property type="entry name" value="Polysacc_deacetylase_ArnD"/>
</dbReference>
<evidence type="ECO:0000256" key="4">
    <source>
        <dbReference type="SAM" id="SignalP"/>
    </source>
</evidence>
<dbReference type="SUPFAM" id="SSF88713">
    <property type="entry name" value="Glycoside hydrolase/deacetylase"/>
    <property type="match status" value="1"/>
</dbReference>
<dbReference type="InterPro" id="IPR011330">
    <property type="entry name" value="Glyco_hydro/deAcase_b/a-brl"/>
</dbReference>
<feature type="chain" id="PRO_5038458002" evidence="4">
    <location>
        <begin position="23"/>
        <end position="431"/>
    </location>
</feature>
<feature type="signal peptide" evidence="4">
    <location>
        <begin position="1"/>
        <end position="22"/>
    </location>
</feature>
<proteinExistence type="predicted"/>
<organism evidence="5 6">
    <name type="scientific">Micrococcus flavus</name>
    <dbReference type="NCBI Taxonomy" id="384602"/>
    <lineage>
        <taxon>Bacteria</taxon>
        <taxon>Bacillati</taxon>
        <taxon>Actinomycetota</taxon>
        <taxon>Actinomycetes</taxon>
        <taxon>Micrococcales</taxon>
        <taxon>Micrococcaceae</taxon>
        <taxon>Micrococcus</taxon>
    </lineage>
</organism>
<keyword evidence="1" id="KW-0479">Metal-binding</keyword>
<keyword evidence="6" id="KW-1185">Reference proteome</keyword>
<evidence type="ECO:0000256" key="1">
    <source>
        <dbReference type="ARBA" id="ARBA00022723"/>
    </source>
</evidence>
<dbReference type="Gene3D" id="3.20.20.370">
    <property type="entry name" value="Glycoside hydrolase/deacetylase"/>
    <property type="match status" value="1"/>
</dbReference>
<dbReference type="GO" id="GO:0046872">
    <property type="term" value="F:metal ion binding"/>
    <property type="evidence" value="ECO:0007669"/>
    <property type="project" value="UniProtKB-KW"/>
</dbReference>
<dbReference type="PROSITE" id="PS51257">
    <property type="entry name" value="PROKAR_LIPOPROTEIN"/>
    <property type="match status" value="1"/>
</dbReference>
<dbReference type="GO" id="GO:0016020">
    <property type="term" value="C:membrane"/>
    <property type="evidence" value="ECO:0007669"/>
    <property type="project" value="TreeGrafter"/>
</dbReference>